<feature type="active site" description="Nucleophile" evidence="4">
    <location>
        <position position="188"/>
    </location>
</feature>
<dbReference type="InterPro" id="IPR010497">
    <property type="entry name" value="Epoxide_hydro_N"/>
</dbReference>
<feature type="active site" description="Proton acceptor" evidence="4">
    <location>
        <position position="372"/>
    </location>
</feature>
<proteinExistence type="inferred from homology"/>
<keyword evidence="3" id="KW-0378">Hydrolase</keyword>
<gene>
    <name evidence="6" type="ORF">HMN09_00479600</name>
</gene>
<evidence type="ECO:0000256" key="3">
    <source>
        <dbReference type="ARBA" id="ARBA00022801"/>
    </source>
</evidence>
<dbReference type="PIRSF" id="PIRSF001112">
    <property type="entry name" value="Epoxide_hydrolase"/>
    <property type="match status" value="1"/>
</dbReference>
<comment type="caution">
    <text evidence="6">The sequence shown here is derived from an EMBL/GenBank/DDBJ whole genome shotgun (WGS) entry which is preliminary data.</text>
</comment>
<dbReference type="Pfam" id="PF06441">
    <property type="entry name" value="EHN"/>
    <property type="match status" value="1"/>
</dbReference>
<keyword evidence="7" id="KW-1185">Reference proteome</keyword>
<feature type="active site" description="Proton donor" evidence="4">
    <location>
        <position position="322"/>
    </location>
</feature>
<evidence type="ECO:0000313" key="7">
    <source>
        <dbReference type="Proteomes" id="UP000613580"/>
    </source>
</evidence>
<dbReference type="PANTHER" id="PTHR21661">
    <property type="entry name" value="EPOXIDE HYDROLASE 1-RELATED"/>
    <property type="match status" value="1"/>
</dbReference>
<dbReference type="InterPro" id="IPR029058">
    <property type="entry name" value="AB_hydrolase_fold"/>
</dbReference>
<dbReference type="InterPro" id="IPR016292">
    <property type="entry name" value="Epoxide_hydrolase"/>
</dbReference>
<evidence type="ECO:0000256" key="4">
    <source>
        <dbReference type="PIRSR" id="PIRSR001112-1"/>
    </source>
</evidence>
<dbReference type="SUPFAM" id="SSF53474">
    <property type="entry name" value="alpha/beta-Hydrolases"/>
    <property type="match status" value="1"/>
</dbReference>
<dbReference type="Proteomes" id="UP000613580">
    <property type="component" value="Unassembled WGS sequence"/>
</dbReference>
<sequence length="406" mass="45445">MSTNRVAGSAAEEPFLIAVDDGSLAFLQQKLALTRLPDELEDAGTDLGAPLPDIRRLVDRWQNGFDWRAQEETLNRELPQFTRDIEVDGFGLLNVHYVHKRSERVDAIPLLFVHGWPGSFLEVRKILPLLVDAPPEHPTFHVVALSLPGYGFSEAPKKKGFKLDQYAEVGNKLMLALGYPEYVTQGGDWGFAITRRIAYHYGGKHSKAWHTNFPMAQRPTLRANPIAYFLALTTPYTDFEKAGLVRTQQFMSKGRGYSAEQATKPQTLGYSLSDSPVGLLAWVYEKMVDWTDGYKWEDDEVLTWISVYYFSRAGPAASLRIYYENAGQKPVPPPSTPLGYSFFPRELAIAPRTWTRTIGNVVFEAEHDKGGHFAAHEVPELLVGDLRKMFGKGGPTFGVVSGRAGY</sequence>
<dbReference type="InterPro" id="IPR000639">
    <property type="entry name" value="Epox_hydrolase-like"/>
</dbReference>
<name>A0A8H6WG46_MYCCL</name>
<evidence type="ECO:0000313" key="6">
    <source>
        <dbReference type="EMBL" id="KAF7317429.1"/>
    </source>
</evidence>
<feature type="domain" description="Epoxide hydrolase N-terminal" evidence="5">
    <location>
        <begin position="13"/>
        <end position="123"/>
    </location>
</feature>
<dbReference type="EMBL" id="JACAZE010000005">
    <property type="protein sequence ID" value="KAF7317429.1"/>
    <property type="molecule type" value="Genomic_DNA"/>
</dbReference>
<evidence type="ECO:0000256" key="1">
    <source>
        <dbReference type="ARBA" id="ARBA00010088"/>
    </source>
</evidence>
<dbReference type="Gene3D" id="3.40.50.1820">
    <property type="entry name" value="alpha/beta hydrolase"/>
    <property type="match status" value="1"/>
</dbReference>
<protein>
    <recommendedName>
        <fullName evidence="5">Epoxide hydrolase N-terminal domain-containing protein</fullName>
    </recommendedName>
</protein>
<accession>A0A8H6WG46</accession>
<dbReference type="AlphaFoldDB" id="A0A8H6WG46"/>
<dbReference type="GO" id="GO:0004301">
    <property type="term" value="F:epoxide hydrolase activity"/>
    <property type="evidence" value="ECO:0007669"/>
    <property type="project" value="TreeGrafter"/>
</dbReference>
<dbReference type="PANTHER" id="PTHR21661:SF35">
    <property type="entry name" value="EPOXIDE HYDROLASE"/>
    <property type="match status" value="1"/>
</dbReference>
<dbReference type="PRINTS" id="PR00412">
    <property type="entry name" value="EPOXHYDRLASE"/>
</dbReference>
<reference evidence="6" key="1">
    <citation type="submission" date="2020-05" db="EMBL/GenBank/DDBJ databases">
        <title>Mycena genomes resolve the evolution of fungal bioluminescence.</title>
        <authorList>
            <person name="Tsai I.J."/>
        </authorList>
    </citation>
    <scope>NUCLEOTIDE SEQUENCE</scope>
    <source>
        <strain evidence="6">110903Hualien_Pintung</strain>
    </source>
</reference>
<keyword evidence="2" id="KW-0058">Aromatic hydrocarbons catabolism</keyword>
<organism evidence="6 7">
    <name type="scientific">Mycena chlorophos</name>
    <name type="common">Agaric fungus</name>
    <name type="synonym">Agaricus chlorophos</name>
    <dbReference type="NCBI Taxonomy" id="658473"/>
    <lineage>
        <taxon>Eukaryota</taxon>
        <taxon>Fungi</taxon>
        <taxon>Dikarya</taxon>
        <taxon>Basidiomycota</taxon>
        <taxon>Agaricomycotina</taxon>
        <taxon>Agaricomycetes</taxon>
        <taxon>Agaricomycetidae</taxon>
        <taxon>Agaricales</taxon>
        <taxon>Marasmiineae</taxon>
        <taxon>Mycenaceae</taxon>
        <taxon>Mycena</taxon>
    </lineage>
</organism>
<comment type="similarity">
    <text evidence="1">Belongs to the peptidase S33 family.</text>
</comment>
<evidence type="ECO:0000259" key="5">
    <source>
        <dbReference type="Pfam" id="PF06441"/>
    </source>
</evidence>
<dbReference type="GO" id="GO:0097176">
    <property type="term" value="P:epoxide metabolic process"/>
    <property type="evidence" value="ECO:0007669"/>
    <property type="project" value="TreeGrafter"/>
</dbReference>
<evidence type="ECO:0000256" key="2">
    <source>
        <dbReference type="ARBA" id="ARBA00022797"/>
    </source>
</evidence>
<dbReference type="OrthoDB" id="7130006at2759"/>